<comment type="similarity">
    <text evidence="1 9">Belongs to the eukaryotic diacylglycerol kinase family.</text>
</comment>
<dbReference type="OrthoDB" id="242257at2759"/>
<keyword evidence="14" id="KW-1267">Proteomics identification</keyword>
<dbReference type="GO" id="GO:0035556">
    <property type="term" value="P:intracellular signal transduction"/>
    <property type="evidence" value="ECO:0000318"/>
    <property type="project" value="GO_Central"/>
</dbReference>
<feature type="region of interest" description="Disordered" evidence="10">
    <location>
        <begin position="1"/>
        <end position="26"/>
    </location>
</feature>
<dbReference type="PANTHER" id="PTHR11255">
    <property type="entry name" value="DIACYLGLYCEROL KINASE"/>
    <property type="match status" value="1"/>
</dbReference>
<dbReference type="Proteomes" id="UP000007305">
    <property type="component" value="Chromosome 2"/>
</dbReference>
<evidence type="ECO:0000256" key="1">
    <source>
        <dbReference type="ARBA" id="ARBA00009280"/>
    </source>
</evidence>
<gene>
    <name evidence="12" type="primary">LOC100127510</name>
</gene>
<feature type="domain" description="DAGKc" evidence="11">
    <location>
        <begin position="123"/>
        <end position="276"/>
    </location>
</feature>
<keyword evidence="8" id="KW-0346">Stress response</keyword>
<organism evidence="12 13">
    <name type="scientific">Zea mays</name>
    <name type="common">Maize</name>
    <dbReference type="NCBI Taxonomy" id="4577"/>
    <lineage>
        <taxon>Eukaryota</taxon>
        <taxon>Viridiplantae</taxon>
        <taxon>Streptophyta</taxon>
        <taxon>Embryophyta</taxon>
        <taxon>Tracheophyta</taxon>
        <taxon>Spermatophyta</taxon>
        <taxon>Magnoliopsida</taxon>
        <taxon>Liliopsida</taxon>
        <taxon>Poales</taxon>
        <taxon>Poaceae</taxon>
        <taxon>PACMAD clade</taxon>
        <taxon>Panicoideae</taxon>
        <taxon>Andropogonodae</taxon>
        <taxon>Andropogoneae</taxon>
        <taxon>Tripsacinae</taxon>
        <taxon>Zea</taxon>
    </lineage>
</organism>
<dbReference type="SMART" id="SM00046">
    <property type="entry name" value="DAGKc"/>
    <property type="match status" value="1"/>
</dbReference>
<evidence type="ECO:0000256" key="10">
    <source>
        <dbReference type="SAM" id="MobiDB-lite"/>
    </source>
</evidence>
<comment type="catalytic activity">
    <reaction evidence="9">
        <text>a 1,2-diacyl-sn-glycerol + ATP = a 1,2-diacyl-sn-glycero-3-phosphate + ADP + H(+)</text>
        <dbReference type="Rhea" id="RHEA:10272"/>
        <dbReference type="ChEBI" id="CHEBI:15378"/>
        <dbReference type="ChEBI" id="CHEBI:17815"/>
        <dbReference type="ChEBI" id="CHEBI:30616"/>
        <dbReference type="ChEBI" id="CHEBI:58608"/>
        <dbReference type="ChEBI" id="CHEBI:456216"/>
        <dbReference type="EC" id="2.7.1.107"/>
    </reaction>
</comment>
<dbReference type="AlphaFoldDB" id="A0A804M9S9"/>
<accession>A0A804M9S9</accession>
<dbReference type="Pfam" id="PF00609">
    <property type="entry name" value="DAGK_acc"/>
    <property type="match status" value="1"/>
</dbReference>
<dbReference type="GO" id="GO:0016020">
    <property type="term" value="C:membrane"/>
    <property type="evidence" value="ECO:0000318"/>
    <property type="project" value="GO_Central"/>
</dbReference>
<dbReference type="InterPro" id="IPR001206">
    <property type="entry name" value="Diacylglycerol_kinase_cat_dom"/>
</dbReference>
<dbReference type="GO" id="GO:0005524">
    <property type="term" value="F:ATP binding"/>
    <property type="evidence" value="ECO:0007669"/>
    <property type="project" value="UniProtKB-KW"/>
</dbReference>
<evidence type="ECO:0000256" key="9">
    <source>
        <dbReference type="RuleBase" id="RU361128"/>
    </source>
</evidence>
<evidence type="ECO:0000256" key="2">
    <source>
        <dbReference type="ARBA" id="ARBA00011245"/>
    </source>
</evidence>
<dbReference type="GO" id="GO:0046486">
    <property type="term" value="P:glycerolipid metabolic process"/>
    <property type="evidence" value="ECO:0000318"/>
    <property type="project" value="GO_Central"/>
</dbReference>
<dbReference type="EnsemblPlants" id="Zm00001eb069350_T001">
    <property type="protein sequence ID" value="Zm00001eb069350_P001"/>
    <property type="gene ID" value="Zm00001eb069350"/>
</dbReference>
<dbReference type="InParanoid" id="A0A804M9S9"/>
<dbReference type="SMART" id="SM00045">
    <property type="entry name" value="DAGKa"/>
    <property type="match status" value="1"/>
</dbReference>
<evidence type="ECO:0000313" key="13">
    <source>
        <dbReference type="Proteomes" id="UP000007305"/>
    </source>
</evidence>
<dbReference type="GO" id="GO:0004143">
    <property type="term" value="F:ATP-dependent diacylglycerol kinase activity"/>
    <property type="evidence" value="ECO:0000318"/>
    <property type="project" value="GO_Central"/>
</dbReference>
<evidence type="ECO:0007829" key="14">
    <source>
        <dbReference type="PeptideAtlas" id="A0A804M9S9"/>
    </source>
</evidence>
<dbReference type="FunFam" id="2.60.200.40:FF:000007">
    <property type="entry name" value="diacylglycerol kinase"/>
    <property type="match status" value="1"/>
</dbReference>
<comment type="subunit">
    <text evidence="2">Monomer.</text>
</comment>
<keyword evidence="5 9" id="KW-0418">Kinase</keyword>
<evidence type="ECO:0000256" key="4">
    <source>
        <dbReference type="ARBA" id="ARBA00022741"/>
    </source>
</evidence>
<reference evidence="12" key="2">
    <citation type="submission" date="2019-07" db="EMBL/GenBank/DDBJ databases">
        <authorList>
            <person name="Seetharam A."/>
            <person name="Woodhouse M."/>
            <person name="Cannon E."/>
        </authorList>
    </citation>
    <scope>NUCLEOTIDE SEQUENCE [LARGE SCALE GENOMIC DNA]</scope>
    <source>
        <strain evidence="12">cv. B73</strain>
    </source>
</reference>
<dbReference type="Gramene" id="Zm00001eb069350_T001">
    <property type="protein sequence ID" value="Zm00001eb069350_P001"/>
    <property type="gene ID" value="Zm00001eb069350"/>
</dbReference>
<dbReference type="PANTHER" id="PTHR11255:SF98">
    <property type="entry name" value="DIACYLGLYCEROL KINASE 5"/>
    <property type="match status" value="1"/>
</dbReference>
<evidence type="ECO:0000256" key="5">
    <source>
        <dbReference type="ARBA" id="ARBA00022777"/>
    </source>
</evidence>
<dbReference type="InterPro" id="IPR000756">
    <property type="entry name" value="Diacylglycerol_kin_accessory"/>
</dbReference>
<dbReference type="GO" id="GO:0007200">
    <property type="term" value="P:phospholipase C-activating G protein-coupled receptor signaling pathway"/>
    <property type="evidence" value="ECO:0007669"/>
    <property type="project" value="InterPro"/>
</dbReference>
<evidence type="ECO:0000256" key="7">
    <source>
        <dbReference type="ARBA" id="ARBA00022840"/>
    </source>
</evidence>
<reference evidence="12" key="3">
    <citation type="submission" date="2021-05" db="UniProtKB">
        <authorList>
            <consortium name="EnsemblPlants"/>
        </authorList>
    </citation>
    <scope>IDENTIFICATION</scope>
    <source>
        <strain evidence="12">cv. B73</strain>
    </source>
</reference>
<dbReference type="InterPro" id="IPR037607">
    <property type="entry name" value="DGK"/>
</dbReference>
<reference evidence="13" key="1">
    <citation type="submission" date="2015-12" db="EMBL/GenBank/DDBJ databases">
        <title>Update maize B73 reference genome by single molecule sequencing technologies.</title>
        <authorList>
            <consortium name="Maize Genome Sequencing Project"/>
            <person name="Ware D."/>
        </authorList>
    </citation>
    <scope>NUCLEOTIDE SEQUENCE [LARGE SCALE GENOMIC DNA]</scope>
    <source>
        <strain evidence="13">cv. B73</strain>
    </source>
</reference>
<feature type="compositionally biased region" description="Polar residues" evidence="10">
    <location>
        <begin position="523"/>
        <end position="532"/>
    </location>
</feature>
<evidence type="ECO:0000256" key="8">
    <source>
        <dbReference type="ARBA" id="ARBA00023016"/>
    </source>
</evidence>
<feature type="region of interest" description="Disordered" evidence="10">
    <location>
        <begin position="519"/>
        <end position="557"/>
    </location>
</feature>
<dbReference type="FunCoup" id="A0A804M9S9">
    <property type="interactions" value="179"/>
</dbReference>
<dbReference type="Gene3D" id="2.60.200.40">
    <property type="match status" value="1"/>
</dbReference>
<dbReference type="FunFam" id="3.40.50.10330:FF:000016">
    <property type="entry name" value="Diacylglycerol kinase"/>
    <property type="match status" value="1"/>
</dbReference>
<sequence>MDQGAPEADNNAMPAPSDGNSNGGPFLLSRLLPPSLVVLASPPSALPINTCLLTTRSCPRGAESTRTTPEDAGDAPDSSDSRMELHRNSTNGSCLSACGPLTDYYIPDYILKPAYEPVTVDNVPCCPVVVFINSRSGGQLGSSLIKTYRELLNEAQVFDLSEESPDKVLHRLYSNFERLKSSGDHVATQIQKSLRLIVAGGDGTASWLLGVVSDLKLSHPPPVATVPLGTGNNLPFSFGWGKKNPATDQAAVKSFLDQVKGAREMNIDSWHIIMRMRIPQEGPCDPIAPLDLPHSLHAFHRVSACDSLNLEGYHTFRGGFWNYFSLGMDAQVSYEFHSERKRNPEKFRHQLRNQGTYAKLGFKHSLNHLSSRNISQLAKVKIMKRPGSQWEELKIPRSIQSVICLNLPSFSGGLNPWGTPGTRKAQDRDLTAPYVDDGLIEVVGFRDAWHGLILLAPNGHGTRLAQAHRIRFEFHKGAAEHTFMRIDGEPWKQPLPKEDDTVVVEISNLRQVAMLANDPCRSKSVNEPSSPSCHGHEDDDSNSLEDEDEDEWEDGRKKFGAAATFKIPDEVDIAHLS</sequence>
<dbReference type="Pfam" id="PF00781">
    <property type="entry name" value="DAGK_cat"/>
    <property type="match status" value="1"/>
</dbReference>
<keyword evidence="13" id="KW-1185">Reference proteome</keyword>
<dbReference type="InterPro" id="IPR016064">
    <property type="entry name" value="NAD/diacylglycerol_kinase_sf"/>
</dbReference>
<dbReference type="GO" id="GO:0006952">
    <property type="term" value="P:defense response"/>
    <property type="evidence" value="ECO:0007669"/>
    <property type="project" value="UniProtKB-KW"/>
</dbReference>
<dbReference type="InterPro" id="IPR017438">
    <property type="entry name" value="ATP-NAD_kinase_N"/>
</dbReference>
<dbReference type="Gene3D" id="3.40.50.10330">
    <property type="entry name" value="Probable inorganic polyphosphate/atp-NAD kinase, domain 1"/>
    <property type="match status" value="1"/>
</dbReference>
<feature type="compositionally biased region" description="Acidic residues" evidence="10">
    <location>
        <begin position="538"/>
        <end position="553"/>
    </location>
</feature>
<evidence type="ECO:0000256" key="3">
    <source>
        <dbReference type="ARBA" id="ARBA00022679"/>
    </source>
</evidence>
<evidence type="ECO:0000259" key="11">
    <source>
        <dbReference type="PROSITE" id="PS50146"/>
    </source>
</evidence>
<feature type="region of interest" description="Disordered" evidence="10">
    <location>
        <begin position="60"/>
        <end position="90"/>
    </location>
</feature>
<keyword evidence="3 9" id="KW-0808">Transferase</keyword>
<keyword evidence="6" id="KW-0611">Plant defense</keyword>
<keyword evidence="4 9" id="KW-0547">Nucleotide-binding</keyword>
<name>A0A804M9S9_MAIZE</name>
<evidence type="ECO:0000313" key="12">
    <source>
        <dbReference type="EnsemblPlants" id="Zm00001eb069350_P001"/>
    </source>
</evidence>
<keyword evidence="7 9" id="KW-0067">ATP-binding</keyword>
<dbReference type="EC" id="2.7.1.107" evidence="9"/>
<evidence type="ECO:0000256" key="6">
    <source>
        <dbReference type="ARBA" id="ARBA00022821"/>
    </source>
</evidence>
<protein>
    <recommendedName>
        <fullName evidence="9">Diacylglycerol kinase</fullName>
        <shortName evidence="9">DAG kinase</shortName>
        <ecNumber evidence="9">2.7.1.107</ecNumber>
    </recommendedName>
</protein>
<dbReference type="PROSITE" id="PS50146">
    <property type="entry name" value="DAGK"/>
    <property type="match status" value="1"/>
</dbReference>
<proteinExistence type="evidence at protein level"/>
<dbReference type="SUPFAM" id="SSF111331">
    <property type="entry name" value="NAD kinase/diacylglycerol kinase-like"/>
    <property type="match status" value="1"/>
</dbReference>